<evidence type="ECO:0000313" key="4">
    <source>
        <dbReference type="Proteomes" id="UP000501003"/>
    </source>
</evidence>
<keyword evidence="4" id="KW-1185">Reference proteome</keyword>
<sequence length="139" mass="15586">MNLRATEIAEDFNFLPEKDRLQLLLEFSENLPPLDPKYGEHPELLERVEECQSPVFIAVDGTADQIRLHFSAPQEAPTTRGFASVLHSALDGLSAQEILDTSDDFPSALGLDKLISPLRVRGMRGMLARIKRKTRELNS</sequence>
<evidence type="ECO:0000256" key="1">
    <source>
        <dbReference type="ARBA" id="ARBA00010282"/>
    </source>
</evidence>
<name>A0A7D4ULL9_9MICO</name>
<comment type="similarity">
    <text evidence="1">Belongs to the SufE family.</text>
</comment>
<dbReference type="Proteomes" id="UP000501003">
    <property type="component" value="Chromosome"/>
</dbReference>
<dbReference type="Gene3D" id="3.90.1010.10">
    <property type="match status" value="1"/>
</dbReference>
<dbReference type="Pfam" id="PF02657">
    <property type="entry name" value="SufE"/>
    <property type="match status" value="1"/>
</dbReference>
<dbReference type="SUPFAM" id="SSF82649">
    <property type="entry name" value="SufE/NifU"/>
    <property type="match status" value="1"/>
</dbReference>
<feature type="domain" description="Fe-S metabolism associated" evidence="2">
    <location>
        <begin position="10"/>
        <end position="132"/>
    </location>
</feature>
<organism evidence="3 4">
    <name type="scientific">Aquiluna borgnonia</name>
    <dbReference type="NCBI Taxonomy" id="2499157"/>
    <lineage>
        <taxon>Bacteria</taxon>
        <taxon>Bacillati</taxon>
        <taxon>Actinomycetota</taxon>
        <taxon>Actinomycetes</taxon>
        <taxon>Micrococcales</taxon>
        <taxon>Microbacteriaceae</taxon>
        <taxon>Luna cluster</taxon>
        <taxon>Luna-1 subcluster</taxon>
        <taxon>Aquiluna</taxon>
    </lineage>
</organism>
<proteinExistence type="inferred from homology"/>
<protein>
    <submittedName>
        <fullName evidence="3">SufE family protein</fullName>
    </submittedName>
</protein>
<dbReference type="PANTHER" id="PTHR43597:SF5">
    <property type="entry name" value="SUFE-LIKE PROTEIN 2, CHLOROPLASTIC"/>
    <property type="match status" value="1"/>
</dbReference>
<dbReference type="RefSeq" id="WP_173493535.1">
    <property type="nucleotide sequence ID" value="NZ_CP054056.1"/>
</dbReference>
<reference evidence="3 4" key="1">
    <citation type="submission" date="2020-05" db="EMBL/GenBank/DDBJ databases">
        <title>Aquirufa sp. strain 15G-AUS-rot a new Aquirufa species.</title>
        <authorList>
            <person name="Pitt A."/>
            <person name="Hahn M.W."/>
        </authorList>
    </citation>
    <scope>NUCLEOTIDE SEQUENCE [LARGE SCALE GENOMIC DNA]</scope>
    <source>
        <strain evidence="3 4">15G-AUS-rot</strain>
    </source>
</reference>
<dbReference type="EMBL" id="CP054056">
    <property type="protein sequence ID" value="QKJ25238.1"/>
    <property type="molecule type" value="Genomic_DNA"/>
</dbReference>
<dbReference type="KEGG" id="aqg:HRU87_03375"/>
<evidence type="ECO:0000259" key="2">
    <source>
        <dbReference type="Pfam" id="PF02657"/>
    </source>
</evidence>
<dbReference type="AlphaFoldDB" id="A0A7D4ULL9"/>
<dbReference type="PANTHER" id="PTHR43597">
    <property type="entry name" value="SULFUR ACCEPTOR PROTEIN CSDE"/>
    <property type="match status" value="1"/>
</dbReference>
<evidence type="ECO:0000313" key="3">
    <source>
        <dbReference type="EMBL" id="QKJ25238.1"/>
    </source>
</evidence>
<accession>A0A7D4ULL9</accession>
<dbReference type="InterPro" id="IPR003808">
    <property type="entry name" value="Fe-S_metab-assoc_dom"/>
</dbReference>
<gene>
    <name evidence="3" type="ORF">HRU87_03375</name>
</gene>